<feature type="domain" description="GST C-terminal" evidence="8">
    <location>
        <begin position="677"/>
        <end position="809"/>
    </location>
</feature>
<dbReference type="PROSITE" id="PS50404">
    <property type="entry name" value="GST_NTER"/>
    <property type="match status" value="1"/>
</dbReference>
<dbReference type="FunFam" id="3.40.30.10:FF:000123">
    <property type="entry name" value="Glutathione transferase o1"/>
    <property type="match status" value="1"/>
</dbReference>
<sequence>MTANDSKLRFAMAFTGLSVLAFVGALDATILPCAMPAIAEDLHLTSLESFWAAICFLLSCVLFQPVHTALSDIFGRIRLLYVSMAFFSIGSVLVGLSKNAAALIAGRAIQGVGAGGIDALTEIILTDITTLQERPKYLGLLGLVWGSGSVIGPFVGGVFAQQVNWRWIAWINLPFVGVAVVLVPIFLKLATDDSSLLAKTKRVDWVGLALLFVALTAIVVPMTWAGQMYAWKDVRTLLPITTGSALLIVFAFYERLYAQEPILRPTLFKLRTSTMAFLGSFIHGIVLWALIFYLPIYFEAVKLQRPLRAAQSMIPLILTVSPMAIVGALIVEWSRRYGWLNRAAWVMIVVGLGAMTLLDLSSSLALYNGLQIPAGVGAGILYTGLALGVQASMNAEDVGVATGYFVFFRNMGSVFGVTIGSSVFTNGFVPQLESLRQGNAIEFIPQLRNIPDIASKPEILAAYARSCRGFWQIMSDVAPQSLSSDPRDILYAFLGLLPDGKIDIHADYDSSLCDVLTNAAKIRYYTLCTPDKMGSSLSNTAPQKPSLNPSLPINLSEYDHHKMPKSSHPDADLHPTATGAASTTVSAHTKEEPLKLYAGWFCPFVQRVWLVLEEKKIPYQYIEVNPYHKPESLLKLNPRGLVPTLEYNNKPLYESTVVCEFLEEAYPEHGSRLMPEDIYERARTRIWTDFVTSRVIPAFHRFLQFQPMSDEQGLKEVRDGFLGHLKEFTKEMDGEGPYFLGKEASLIDFIIAPWIVRLWVFDHYKGGLGIPNGGEDDKIWKRFNIWQKAIQDRPSVKATTSDQEHYLPIYQRYADDKAQSELAKATRQGRGVP</sequence>
<feature type="transmembrane region" description="Helical" evidence="6">
    <location>
        <begin position="236"/>
        <end position="253"/>
    </location>
</feature>
<evidence type="ECO:0000259" key="9">
    <source>
        <dbReference type="PROSITE" id="PS50850"/>
    </source>
</evidence>
<keyword evidence="11" id="KW-1185">Reference proteome</keyword>
<dbReference type="CDD" id="cd17502">
    <property type="entry name" value="MFS_Azr1_MDR_like"/>
    <property type="match status" value="1"/>
</dbReference>
<dbReference type="InterPro" id="IPR040079">
    <property type="entry name" value="Glutathione_S-Trfase"/>
</dbReference>
<dbReference type="SUPFAM" id="SSF47616">
    <property type="entry name" value="GST C-terminal domain-like"/>
    <property type="match status" value="1"/>
</dbReference>
<reference evidence="10 11" key="1">
    <citation type="submission" date="2019-07" db="EMBL/GenBank/DDBJ databases">
        <title>Venturia inaequalis Genome Resource.</title>
        <authorList>
            <person name="Lichtner F.J."/>
        </authorList>
    </citation>
    <scope>NUCLEOTIDE SEQUENCE [LARGE SCALE GENOMIC DNA]</scope>
    <source>
        <strain evidence="10 11">DMI_063113</strain>
    </source>
</reference>
<dbReference type="PROSITE" id="PS50405">
    <property type="entry name" value="GST_CTER"/>
    <property type="match status" value="1"/>
</dbReference>
<feature type="transmembrane region" description="Helical" evidence="6">
    <location>
        <begin position="203"/>
        <end position="224"/>
    </location>
</feature>
<dbReference type="InterPro" id="IPR004045">
    <property type="entry name" value="Glutathione_S-Trfase_N"/>
</dbReference>
<dbReference type="Gene3D" id="1.20.1050.10">
    <property type="match status" value="1"/>
</dbReference>
<dbReference type="PANTHER" id="PTHR23501">
    <property type="entry name" value="MAJOR FACILITATOR SUPERFAMILY"/>
    <property type="match status" value="1"/>
</dbReference>
<comment type="subcellular location">
    <subcellularLocation>
        <location evidence="1">Membrane</location>
        <topology evidence="1">Multi-pass membrane protein</topology>
    </subcellularLocation>
</comment>
<feature type="transmembrane region" description="Helical" evidence="6">
    <location>
        <begin position="167"/>
        <end position="191"/>
    </location>
</feature>
<feature type="domain" description="Major facilitator superfamily (MFS) profile" evidence="9">
    <location>
        <begin position="13"/>
        <end position="454"/>
    </location>
</feature>
<feature type="compositionally biased region" description="Basic and acidic residues" evidence="5">
    <location>
        <begin position="558"/>
        <end position="573"/>
    </location>
</feature>
<comment type="caution">
    <text evidence="10">The sequence shown here is derived from an EMBL/GenBank/DDBJ whole genome shotgun (WGS) entry which is preliminary data.</text>
</comment>
<dbReference type="SUPFAM" id="SSF103473">
    <property type="entry name" value="MFS general substrate transporter"/>
    <property type="match status" value="1"/>
</dbReference>
<dbReference type="InterPro" id="IPR010987">
    <property type="entry name" value="Glutathione-S-Trfase_C-like"/>
</dbReference>
<name>A0A8H3US45_VENIN</name>
<feature type="transmembrane region" description="Helical" evidence="6">
    <location>
        <begin position="370"/>
        <end position="389"/>
    </location>
</feature>
<evidence type="ECO:0000256" key="1">
    <source>
        <dbReference type="ARBA" id="ARBA00004141"/>
    </source>
</evidence>
<evidence type="ECO:0000256" key="5">
    <source>
        <dbReference type="SAM" id="MobiDB-lite"/>
    </source>
</evidence>
<dbReference type="InterPro" id="IPR036259">
    <property type="entry name" value="MFS_trans_sf"/>
</dbReference>
<keyword evidence="4 6" id="KW-0472">Membrane</keyword>
<dbReference type="InterPro" id="IPR036249">
    <property type="entry name" value="Thioredoxin-like_sf"/>
</dbReference>
<dbReference type="PANTHER" id="PTHR23501:SF156">
    <property type="entry name" value="TRANSPORTER, PUTATIVE-RELATED"/>
    <property type="match status" value="1"/>
</dbReference>
<dbReference type="Proteomes" id="UP000490939">
    <property type="component" value="Unassembled WGS sequence"/>
</dbReference>
<feature type="transmembrane region" description="Helical" evidence="6">
    <location>
        <begin position="49"/>
        <end position="67"/>
    </location>
</feature>
<feature type="transmembrane region" description="Helical" evidence="6">
    <location>
        <begin position="310"/>
        <end position="331"/>
    </location>
</feature>
<dbReference type="SFLD" id="SFLDS00019">
    <property type="entry name" value="Glutathione_Transferase_(cytos"/>
    <property type="match status" value="1"/>
</dbReference>
<feature type="domain" description="GST N-terminal" evidence="7">
    <location>
        <begin position="592"/>
        <end position="670"/>
    </location>
</feature>
<dbReference type="GO" id="GO:0005886">
    <property type="term" value="C:plasma membrane"/>
    <property type="evidence" value="ECO:0007669"/>
    <property type="project" value="TreeGrafter"/>
</dbReference>
<dbReference type="PROSITE" id="PS50850">
    <property type="entry name" value="MFS"/>
    <property type="match status" value="1"/>
</dbReference>
<protein>
    <recommendedName>
        <fullName evidence="12">Major facilitator superfamily (MFS) profile domain-containing protein</fullName>
    </recommendedName>
</protein>
<evidence type="ECO:0000313" key="11">
    <source>
        <dbReference type="Proteomes" id="UP000490939"/>
    </source>
</evidence>
<feature type="transmembrane region" description="Helical" evidence="6">
    <location>
        <begin position="274"/>
        <end position="298"/>
    </location>
</feature>
<dbReference type="Pfam" id="PF07690">
    <property type="entry name" value="MFS_1"/>
    <property type="match status" value="1"/>
</dbReference>
<dbReference type="InterPro" id="IPR011701">
    <property type="entry name" value="MFS"/>
</dbReference>
<accession>A0A8H3US45</accession>
<evidence type="ECO:0008006" key="12">
    <source>
        <dbReference type="Google" id="ProtNLM"/>
    </source>
</evidence>
<proteinExistence type="predicted"/>
<evidence type="ECO:0000259" key="8">
    <source>
        <dbReference type="PROSITE" id="PS50405"/>
    </source>
</evidence>
<feature type="region of interest" description="Disordered" evidence="5">
    <location>
        <begin position="558"/>
        <end position="583"/>
    </location>
</feature>
<evidence type="ECO:0000256" key="4">
    <source>
        <dbReference type="ARBA" id="ARBA00023136"/>
    </source>
</evidence>
<dbReference type="Gene3D" id="3.40.30.10">
    <property type="entry name" value="Glutaredoxin"/>
    <property type="match status" value="1"/>
</dbReference>
<evidence type="ECO:0000259" key="7">
    <source>
        <dbReference type="PROSITE" id="PS50404"/>
    </source>
</evidence>
<dbReference type="Gene3D" id="1.20.1250.20">
    <property type="entry name" value="MFS general substrate transporter like domains"/>
    <property type="match status" value="1"/>
</dbReference>
<evidence type="ECO:0000256" key="2">
    <source>
        <dbReference type="ARBA" id="ARBA00022692"/>
    </source>
</evidence>
<feature type="transmembrane region" description="Helical" evidence="6">
    <location>
        <begin position="137"/>
        <end position="161"/>
    </location>
</feature>
<dbReference type="GO" id="GO:0022857">
    <property type="term" value="F:transmembrane transporter activity"/>
    <property type="evidence" value="ECO:0007669"/>
    <property type="project" value="InterPro"/>
</dbReference>
<organism evidence="10 11">
    <name type="scientific">Venturia inaequalis</name>
    <name type="common">Apple scab fungus</name>
    <dbReference type="NCBI Taxonomy" id="5025"/>
    <lineage>
        <taxon>Eukaryota</taxon>
        <taxon>Fungi</taxon>
        <taxon>Dikarya</taxon>
        <taxon>Ascomycota</taxon>
        <taxon>Pezizomycotina</taxon>
        <taxon>Dothideomycetes</taxon>
        <taxon>Pleosporomycetidae</taxon>
        <taxon>Venturiales</taxon>
        <taxon>Venturiaceae</taxon>
        <taxon>Venturia</taxon>
    </lineage>
</organism>
<keyword evidence="3 6" id="KW-1133">Transmembrane helix</keyword>
<gene>
    <name evidence="10" type="ORF">EG327_008802</name>
</gene>
<dbReference type="AlphaFoldDB" id="A0A8H3US45"/>
<dbReference type="InterPro" id="IPR020846">
    <property type="entry name" value="MFS_dom"/>
</dbReference>
<dbReference type="PRINTS" id="PR01036">
    <property type="entry name" value="TCRTETB"/>
</dbReference>
<dbReference type="Pfam" id="PF13409">
    <property type="entry name" value="GST_N_2"/>
    <property type="match status" value="1"/>
</dbReference>
<evidence type="ECO:0000256" key="3">
    <source>
        <dbReference type="ARBA" id="ARBA00022989"/>
    </source>
</evidence>
<dbReference type="EMBL" id="WNWR01000563">
    <property type="protein sequence ID" value="KAE9974346.1"/>
    <property type="molecule type" value="Genomic_DNA"/>
</dbReference>
<feature type="transmembrane region" description="Helical" evidence="6">
    <location>
        <begin position="79"/>
        <end position="96"/>
    </location>
</feature>
<dbReference type="SUPFAM" id="SSF52833">
    <property type="entry name" value="Thioredoxin-like"/>
    <property type="match status" value="1"/>
</dbReference>
<dbReference type="InterPro" id="IPR036282">
    <property type="entry name" value="Glutathione-S-Trfase_C_sf"/>
</dbReference>
<evidence type="ECO:0000256" key="6">
    <source>
        <dbReference type="SAM" id="Phobius"/>
    </source>
</evidence>
<feature type="transmembrane region" description="Helical" evidence="6">
    <location>
        <begin position="401"/>
        <end position="424"/>
    </location>
</feature>
<feature type="transmembrane region" description="Helical" evidence="6">
    <location>
        <begin position="343"/>
        <end position="364"/>
    </location>
</feature>
<keyword evidence="2 6" id="KW-0812">Transmembrane</keyword>
<dbReference type="SFLD" id="SFLDG00358">
    <property type="entry name" value="Main_(cytGST)"/>
    <property type="match status" value="1"/>
</dbReference>
<evidence type="ECO:0000313" key="10">
    <source>
        <dbReference type="EMBL" id="KAE9974346.1"/>
    </source>
</evidence>